<name>A0A0J9W498_FUSO4</name>
<dbReference type="VEuPathDB" id="FungiDB:FOXG_15594"/>
<keyword evidence="1" id="KW-0853">WD repeat</keyword>
<feature type="repeat" description="WD" evidence="1">
    <location>
        <begin position="215"/>
        <end position="246"/>
    </location>
</feature>
<reference evidence="2" key="2">
    <citation type="journal article" date="2010" name="Nature">
        <title>Comparative genomics reveals mobile pathogenicity chromosomes in Fusarium.</title>
        <authorList>
            <person name="Ma L.J."/>
            <person name="van der Does H.C."/>
            <person name="Borkovich K.A."/>
            <person name="Coleman J.J."/>
            <person name="Daboussi M.J."/>
            <person name="Di Pietro A."/>
            <person name="Dufresne M."/>
            <person name="Freitag M."/>
            <person name="Grabherr M."/>
            <person name="Henrissat B."/>
            <person name="Houterman P.M."/>
            <person name="Kang S."/>
            <person name="Shim W.B."/>
            <person name="Woloshuk C."/>
            <person name="Xie X."/>
            <person name="Xu J.R."/>
            <person name="Antoniw J."/>
            <person name="Baker S.E."/>
            <person name="Bluhm B.H."/>
            <person name="Breakspear A."/>
            <person name="Brown D.W."/>
            <person name="Butchko R.A."/>
            <person name="Chapman S."/>
            <person name="Coulson R."/>
            <person name="Coutinho P.M."/>
            <person name="Danchin E.G."/>
            <person name="Diener A."/>
            <person name="Gale L.R."/>
            <person name="Gardiner D.M."/>
            <person name="Goff S."/>
            <person name="Hammond-Kosack K.E."/>
            <person name="Hilburn K."/>
            <person name="Hua-Van A."/>
            <person name="Jonkers W."/>
            <person name="Kazan K."/>
            <person name="Kodira C.D."/>
            <person name="Koehrsen M."/>
            <person name="Kumar L."/>
            <person name="Lee Y.H."/>
            <person name="Li L."/>
            <person name="Manners J.M."/>
            <person name="Miranda-Saavedra D."/>
            <person name="Mukherjee M."/>
            <person name="Park G."/>
            <person name="Park J."/>
            <person name="Park S.Y."/>
            <person name="Proctor R.H."/>
            <person name="Regev A."/>
            <person name="Ruiz-Roldan M.C."/>
            <person name="Sain D."/>
            <person name="Sakthikumar S."/>
            <person name="Sykes S."/>
            <person name="Schwartz D.C."/>
            <person name="Turgeon B.G."/>
            <person name="Wapinski I."/>
            <person name="Yoder O."/>
            <person name="Young S."/>
            <person name="Zeng Q."/>
            <person name="Zhou S."/>
            <person name="Galagan J."/>
            <person name="Cuomo C.A."/>
            <person name="Kistler H.C."/>
            <person name="Rep M."/>
        </authorList>
    </citation>
    <scope>NUCLEOTIDE SEQUENCE [LARGE SCALE GENOMIC DNA]</scope>
    <source>
        <strain evidence="2">4287</strain>
    </source>
</reference>
<dbReference type="SUPFAM" id="SSF50998">
    <property type="entry name" value="Quinoprotein alcohol dehydrogenase-like"/>
    <property type="match status" value="1"/>
</dbReference>
<accession>A0A0J9W498</accession>
<dbReference type="InterPro" id="IPR011047">
    <property type="entry name" value="Quinoprotein_ADH-like_sf"/>
</dbReference>
<gene>
    <name evidence="2" type="ORF">FOXG_15594</name>
</gene>
<dbReference type="Pfam" id="PF00400">
    <property type="entry name" value="WD40"/>
    <property type="match status" value="1"/>
</dbReference>
<evidence type="ECO:0000313" key="3">
    <source>
        <dbReference type="Proteomes" id="UP000009097"/>
    </source>
</evidence>
<dbReference type="GeneID" id="28956624"/>
<organism evidence="2 3">
    <name type="scientific">Fusarium oxysporum f. sp. lycopersici (strain 4287 / CBS 123668 / FGSC 9935 / NRRL 34936)</name>
    <name type="common">Fusarium vascular wilt of tomato</name>
    <dbReference type="NCBI Taxonomy" id="426428"/>
    <lineage>
        <taxon>Eukaryota</taxon>
        <taxon>Fungi</taxon>
        <taxon>Dikarya</taxon>
        <taxon>Ascomycota</taxon>
        <taxon>Pezizomycotina</taxon>
        <taxon>Sordariomycetes</taxon>
        <taxon>Hypocreomycetidae</taxon>
        <taxon>Hypocreales</taxon>
        <taxon>Nectriaceae</taxon>
        <taxon>Fusarium</taxon>
        <taxon>Fusarium oxysporum species complex</taxon>
    </lineage>
</organism>
<dbReference type="PROSITE" id="PS50294">
    <property type="entry name" value="WD_REPEATS_REGION"/>
    <property type="match status" value="1"/>
</dbReference>
<proteinExistence type="predicted"/>
<dbReference type="OrthoDB" id="5105291at2759"/>
<dbReference type="EMBL" id="DS231723">
    <property type="protein sequence ID" value="KNB17874.1"/>
    <property type="molecule type" value="Genomic_DNA"/>
</dbReference>
<reference evidence="2" key="1">
    <citation type="submission" date="2007-04" db="EMBL/GenBank/DDBJ databases">
        <authorList>
            <consortium name="The Broad Institute Genome Sequencing Platform"/>
            <person name="Birren B."/>
            <person name="Lander E."/>
            <person name="Galagan J."/>
            <person name="Nusbaum C."/>
            <person name="Devon K."/>
            <person name="Ma L.-J."/>
            <person name="Jaffe D."/>
            <person name="Butler J."/>
            <person name="Alvarez P."/>
            <person name="Gnerre S."/>
            <person name="Grabherr M."/>
            <person name="Kleber M."/>
            <person name="Mauceli E."/>
            <person name="Brockman W."/>
            <person name="MacCallum I.A."/>
            <person name="Young S."/>
            <person name="LaButti K."/>
            <person name="DeCaprio D."/>
            <person name="Crawford M."/>
            <person name="Koehrsen M."/>
            <person name="Engels R."/>
            <person name="Montgomery P."/>
            <person name="Pearson M."/>
            <person name="Howarth C."/>
            <person name="Larson L."/>
            <person name="White J."/>
            <person name="O'Leary S."/>
            <person name="Kodira C."/>
            <person name="Zeng Q."/>
            <person name="Yandava C."/>
            <person name="Alvarado L."/>
            <person name="Kistler C."/>
            <person name="Shim W.-B."/>
            <person name="Kang S."/>
            <person name="Woloshuk C."/>
        </authorList>
    </citation>
    <scope>NUCLEOTIDE SEQUENCE</scope>
    <source>
        <strain evidence="2">4287</strain>
    </source>
</reference>
<dbReference type="PROSITE" id="PS50082">
    <property type="entry name" value="WD_REPEATS_2"/>
    <property type="match status" value="1"/>
</dbReference>
<dbReference type="InterPro" id="IPR015943">
    <property type="entry name" value="WD40/YVTN_repeat-like_dom_sf"/>
</dbReference>
<protein>
    <submittedName>
        <fullName evidence="2">Uncharacterized protein</fullName>
    </submittedName>
</protein>
<sequence>MHRDLQLSPEQYSRLEELNLHLRLPEGAIISSESRRAPQKTRRVFNCITNKDYLLNDGVVALLRTATYGLENAILAAPFQLEISGYAIKRNTAWGEKMSPLLPDHYWKVNCEAHLGFLSSLEARKRMHGIRFLIGSIRHNVYKQFTTFIWDRKKGKFYHFDSFLPDQMIRLSNAILGFGEFLAAIGQNRARICQRMKTPNPNVSAPLVRDPSRELAFSPDGQRLASATHDGFIKIWDARMGGCQATLELDKNEEDEYIFHFEKTGARLRTNIGTFDLSLLPSSPPAALPASSPRHHLLQCQGYGISSDRSWITYEGRNLLWLPPEYRPVTLAIMASTVVLGCKSGLVLLFRFSEA</sequence>
<dbReference type="Gene3D" id="2.130.10.10">
    <property type="entry name" value="YVTN repeat-like/Quinoprotein amine dehydrogenase"/>
    <property type="match status" value="1"/>
</dbReference>
<evidence type="ECO:0000256" key="1">
    <source>
        <dbReference type="PROSITE-ProRule" id="PRU00221"/>
    </source>
</evidence>
<dbReference type="SMART" id="SM00320">
    <property type="entry name" value="WD40"/>
    <property type="match status" value="1"/>
</dbReference>
<dbReference type="InterPro" id="IPR001680">
    <property type="entry name" value="WD40_rpt"/>
</dbReference>
<dbReference type="KEGG" id="fox:FOXG_15594"/>
<dbReference type="Proteomes" id="UP000009097">
    <property type="component" value="Unassembled WGS sequence"/>
</dbReference>
<evidence type="ECO:0000313" key="2">
    <source>
        <dbReference type="EMBL" id="KNB17874.1"/>
    </source>
</evidence>
<dbReference type="AlphaFoldDB" id="A0A0J9W498"/>
<dbReference type="RefSeq" id="XP_018255919.1">
    <property type="nucleotide sequence ID" value="XM_018395683.1"/>
</dbReference>